<evidence type="ECO:0000313" key="2">
    <source>
        <dbReference type="Proteomes" id="UP000551616"/>
    </source>
</evidence>
<evidence type="ECO:0000313" key="1">
    <source>
        <dbReference type="EMBL" id="MBA2116734.1"/>
    </source>
</evidence>
<dbReference type="RefSeq" id="WP_207398135.1">
    <property type="nucleotide sequence ID" value="NZ_JABRWO010000011.1"/>
</dbReference>
<organism evidence="1 2">
    <name type="scientific">Bremerella alba</name>
    <dbReference type="NCBI Taxonomy" id="980252"/>
    <lineage>
        <taxon>Bacteria</taxon>
        <taxon>Pseudomonadati</taxon>
        <taxon>Planctomycetota</taxon>
        <taxon>Planctomycetia</taxon>
        <taxon>Pirellulales</taxon>
        <taxon>Pirellulaceae</taxon>
        <taxon>Bremerella</taxon>
    </lineage>
</organism>
<proteinExistence type="predicted"/>
<comment type="caution">
    <text evidence="1">The sequence shown here is derived from an EMBL/GenBank/DDBJ whole genome shotgun (WGS) entry which is preliminary data.</text>
</comment>
<dbReference type="EMBL" id="JABRWO010000011">
    <property type="protein sequence ID" value="MBA2116734.1"/>
    <property type="molecule type" value="Genomic_DNA"/>
</dbReference>
<name>A0A7V8V870_9BACT</name>
<dbReference type="Proteomes" id="UP000551616">
    <property type="component" value="Unassembled WGS sequence"/>
</dbReference>
<dbReference type="AlphaFoldDB" id="A0A7V8V870"/>
<protein>
    <submittedName>
        <fullName evidence="1">Uncharacterized protein</fullName>
    </submittedName>
</protein>
<sequence>MKHYGVLIKSDNALLAEQEERFPISEGKKRLRQALSLRAIPSTLYGCECLLKEYGDSGEWHHVSKFANCVDYYDVGEVLELFEQPTQELLTMAKAKKPQPAEVNEVNVVIRWKEFEGKGRYWRSYECDYVGKASIRGDWIQFNGKRKKLSGNHIDVEDIDALRDLIATSLERTIEKLIITSDKARISTSEAVYTKKCHNLTHAIRGTRKLIRAPGYLETWKRRMKPTRQGQDIDG</sequence>
<keyword evidence="2" id="KW-1185">Reference proteome</keyword>
<reference evidence="1 2" key="1">
    <citation type="submission" date="2020-05" db="EMBL/GenBank/DDBJ databases">
        <title>Bremerella alba sp. nov., a novel planctomycete isolated from the surface of the macroalga Fucus spiralis.</title>
        <authorList>
            <person name="Godinho O."/>
            <person name="Botelho R."/>
            <person name="Albuquerque L."/>
            <person name="Wiegand S."/>
            <person name="Da Costa M.S."/>
            <person name="Lobo-Da-Cunha A."/>
            <person name="Jogler C."/>
            <person name="Lage O.M."/>
        </authorList>
    </citation>
    <scope>NUCLEOTIDE SEQUENCE [LARGE SCALE GENOMIC DNA]</scope>
    <source>
        <strain evidence="1 2">FF15</strain>
    </source>
</reference>
<accession>A0A7V8V870</accession>
<gene>
    <name evidence="1" type="ORF">HOV93_39260</name>
</gene>